<evidence type="ECO:0000313" key="3">
    <source>
        <dbReference type="Proteomes" id="UP001054945"/>
    </source>
</evidence>
<gene>
    <name evidence="2" type="ORF">CEXT_39241</name>
</gene>
<organism evidence="2 3">
    <name type="scientific">Caerostris extrusa</name>
    <name type="common">Bark spider</name>
    <name type="synonym">Caerostris bankana</name>
    <dbReference type="NCBI Taxonomy" id="172846"/>
    <lineage>
        <taxon>Eukaryota</taxon>
        <taxon>Metazoa</taxon>
        <taxon>Ecdysozoa</taxon>
        <taxon>Arthropoda</taxon>
        <taxon>Chelicerata</taxon>
        <taxon>Arachnida</taxon>
        <taxon>Araneae</taxon>
        <taxon>Araneomorphae</taxon>
        <taxon>Entelegynae</taxon>
        <taxon>Araneoidea</taxon>
        <taxon>Araneidae</taxon>
        <taxon>Caerostris</taxon>
    </lineage>
</organism>
<feature type="transmembrane region" description="Helical" evidence="1">
    <location>
        <begin position="12"/>
        <end position="27"/>
    </location>
</feature>
<dbReference type="AlphaFoldDB" id="A0AAV4VGF4"/>
<keyword evidence="1" id="KW-1133">Transmembrane helix</keyword>
<evidence type="ECO:0000313" key="2">
    <source>
        <dbReference type="EMBL" id="GIY69118.1"/>
    </source>
</evidence>
<reference evidence="2 3" key="1">
    <citation type="submission" date="2021-06" db="EMBL/GenBank/DDBJ databases">
        <title>Caerostris extrusa draft genome.</title>
        <authorList>
            <person name="Kono N."/>
            <person name="Arakawa K."/>
        </authorList>
    </citation>
    <scope>NUCLEOTIDE SEQUENCE [LARGE SCALE GENOMIC DNA]</scope>
</reference>
<sequence length="82" mass="9849">MDRERTFEDLKKFVYMTAFFMGVKIIVDYVDVGIFDAGVMLVVGIVIHRVLNYGWNKRLVIWKRMMLFSKMLVNYEIYSRDI</sequence>
<keyword evidence="1" id="KW-0812">Transmembrane</keyword>
<comment type="caution">
    <text evidence="2">The sequence shown here is derived from an EMBL/GenBank/DDBJ whole genome shotgun (WGS) entry which is preliminary data.</text>
</comment>
<protein>
    <submittedName>
        <fullName evidence="2">Uncharacterized protein</fullName>
    </submittedName>
</protein>
<accession>A0AAV4VGF4</accession>
<dbReference type="EMBL" id="BPLR01014491">
    <property type="protein sequence ID" value="GIY69118.1"/>
    <property type="molecule type" value="Genomic_DNA"/>
</dbReference>
<keyword evidence="3" id="KW-1185">Reference proteome</keyword>
<dbReference type="Proteomes" id="UP001054945">
    <property type="component" value="Unassembled WGS sequence"/>
</dbReference>
<proteinExistence type="predicted"/>
<evidence type="ECO:0000256" key="1">
    <source>
        <dbReference type="SAM" id="Phobius"/>
    </source>
</evidence>
<feature type="transmembrane region" description="Helical" evidence="1">
    <location>
        <begin position="33"/>
        <end position="55"/>
    </location>
</feature>
<keyword evidence="1" id="KW-0472">Membrane</keyword>
<name>A0AAV4VGF4_CAEEX</name>